<feature type="transmembrane region" description="Helical" evidence="7">
    <location>
        <begin position="96"/>
        <end position="119"/>
    </location>
</feature>
<evidence type="ECO:0000256" key="1">
    <source>
        <dbReference type="ARBA" id="ARBA00004477"/>
    </source>
</evidence>
<comment type="caution">
    <text evidence="8">The sequence shown here is derived from an EMBL/GenBank/DDBJ whole genome shotgun (WGS) entry which is preliminary data.</text>
</comment>
<keyword evidence="6 7" id="KW-0472">Membrane</keyword>
<evidence type="ECO:0000256" key="4">
    <source>
        <dbReference type="ARBA" id="ARBA00022824"/>
    </source>
</evidence>
<protein>
    <recommendedName>
        <fullName evidence="10">Derlin</fullName>
    </recommendedName>
</protein>
<evidence type="ECO:0000256" key="6">
    <source>
        <dbReference type="ARBA" id="ARBA00023136"/>
    </source>
</evidence>
<dbReference type="AlphaFoldDB" id="A0AAD6J8A0"/>
<evidence type="ECO:0000256" key="3">
    <source>
        <dbReference type="ARBA" id="ARBA00022692"/>
    </source>
</evidence>
<feature type="transmembrane region" description="Helical" evidence="7">
    <location>
        <begin position="184"/>
        <end position="208"/>
    </location>
</feature>
<dbReference type="EMBL" id="JAQGDS010000001">
    <property type="protein sequence ID" value="KAJ6264691.1"/>
    <property type="molecule type" value="Genomic_DNA"/>
</dbReference>
<comment type="similarity">
    <text evidence="2">Belongs to the derlin family.</text>
</comment>
<gene>
    <name evidence="8" type="ORF">Dda_0840</name>
</gene>
<dbReference type="InterPro" id="IPR007599">
    <property type="entry name" value="DER1"/>
</dbReference>
<sequence length="937" mass="106308">MPEYELLRVVRRAHYATTIIRSSSTSIDRYNSRGSISALSPIMAAVPLENWFYDVPVCTRWWASASVLTAVACQCHLISPFQLFFSLQAVLSKRQYWRLITTFLYFGPLSLDFVFHMFFMARYSRMLEESYYRGKTADFAWLILYSCTSLLFCSATFVSMPFLGSPLAFSMVYIWSRRNPGVRLSFLGLFVFNAPYLPWVLLLFSLMLNGHMPKDDLLGIAVGHILHFRSALNQDCGAAVVLTQAGARHQAVRVVCACGRIRLPTVHKLKAKPTNGANCAWSPSLRIEELPLQHHRNPLRELSFTMDPSKLELHIALSLLPYLDATDVCTARGVNKHWNELFSSPDLLRRALRIYGSASREHQIITRLEADAAASGPSSQLTPAYYCSLFRNFSIRTHNLRRGTPLQEIRFPLRRSAPTGNFIYAIADDVLVYLSPEVGGLEVIFWNHDTGEYANMRIDLGVKNQGAEPSAYSVRHLRVFEDVLVVEHTKEHRLEIGSGSSFWSVVQAFRLTSPFAVPQSQEGDEPASRTGSYEQLSLFTTFKYRYVNYTEGIITDHSRTHYAALTGRSNSLGVGLFVWEILTGQMIFAYEQEALGTRNITRSPMLTSEKIVMVRDSHVILVKPDLRNGDKWRKHTDESTAFKLYILTFDITVGERDEFDIVCPGDDDCIRSCVTRDKDDEMLQSYQDYIQWRVVRQRAPKLNHHDSPRLTTYLNLWGRRRAAPATTGKAAVSESSEEEFRNRPIERNEIHQYELTTTPPVDELPIRAIYTAINDKLADTTTQDIPRPSASEIPIGNDVSPFFLNSNGTDALSFDMVWTGGSVETLGTRLMTFHFGIRSFQLTETSSVALKRGDGPLRYHLDYSAFLKQLDDRRAVREIPSIQRNVLAMAQSNRGTVVPFDVHGDERMSIYTEPRTESNIADLVMCVWGSEKLTPVS</sequence>
<proteinExistence type="inferred from homology"/>
<evidence type="ECO:0000256" key="5">
    <source>
        <dbReference type="ARBA" id="ARBA00022989"/>
    </source>
</evidence>
<dbReference type="Proteomes" id="UP001221413">
    <property type="component" value="Unassembled WGS sequence"/>
</dbReference>
<dbReference type="GO" id="GO:0006950">
    <property type="term" value="P:response to stress"/>
    <property type="evidence" value="ECO:0007669"/>
    <property type="project" value="UniProtKB-ARBA"/>
</dbReference>
<evidence type="ECO:0000256" key="7">
    <source>
        <dbReference type="SAM" id="Phobius"/>
    </source>
</evidence>
<dbReference type="Pfam" id="PF04511">
    <property type="entry name" value="DER1"/>
    <property type="match status" value="1"/>
</dbReference>
<reference evidence="8" key="1">
    <citation type="submission" date="2023-01" db="EMBL/GenBank/DDBJ databases">
        <title>The chitinases involved in constricting ring structure development in the nematode-trapping fungus Drechslerella dactyloides.</title>
        <authorList>
            <person name="Wang R."/>
            <person name="Zhang L."/>
            <person name="Tang P."/>
            <person name="Li S."/>
            <person name="Liang L."/>
        </authorList>
    </citation>
    <scope>NUCLEOTIDE SEQUENCE</scope>
    <source>
        <strain evidence="8">YMF1.00031</strain>
    </source>
</reference>
<dbReference type="Gene3D" id="1.20.1280.50">
    <property type="match status" value="1"/>
</dbReference>
<accession>A0AAD6J8A0</accession>
<comment type="subcellular location">
    <subcellularLocation>
        <location evidence="1">Endoplasmic reticulum membrane</location>
        <topology evidence="1">Multi-pass membrane protein</topology>
    </subcellularLocation>
</comment>
<keyword evidence="4" id="KW-0256">Endoplasmic reticulum</keyword>
<keyword evidence="5 7" id="KW-1133">Transmembrane helix</keyword>
<name>A0AAD6J8A0_DREDA</name>
<dbReference type="InterPro" id="IPR036047">
    <property type="entry name" value="F-box-like_dom_sf"/>
</dbReference>
<evidence type="ECO:0000313" key="9">
    <source>
        <dbReference type="Proteomes" id="UP001221413"/>
    </source>
</evidence>
<feature type="transmembrane region" description="Helical" evidence="7">
    <location>
        <begin position="139"/>
        <end position="163"/>
    </location>
</feature>
<dbReference type="GO" id="GO:0005789">
    <property type="term" value="C:endoplasmic reticulum membrane"/>
    <property type="evidence" value="ECO:0007669"/>
    <property type="project" value="UniProtKB-SubCell"/>
</dbReference>
<evidence type="ECO:0008006" key="10">
    <source>
        <dbReference type="Google" id="ProtNLM"/>
    </source>
</evidence>
<dbReference type="SUPFAM" id="SSF144091">
    <property type="entry name" value="Rhomboid-like"/>
    <property type="match status" value="1"/>
</dbReference>
<dbReference type="PANTHER" id="PTHR11009">
    <property type="entry name" value="DER1-LIKE PROTEIN, DERLIN"/>
    <property type="match status" value="1"/>
</dbReference>
<keyword evidence="3 7" id="KW-0812">Transmembrane</keyword>
<dbReference type="SUPFAM" id="SSF81383">
    <property type="entry name" value="F-box domain"/>
    <property type="match status" value="1"/>
</dbReference>
<keyword evidence="9" id="KW-1185">Reference proteome</keyword>
<dbReference type="InterPro" id="IPR035952">
    <property type="entry name" value="Rhomboid-like_sf"/>
</dbReference>
<organism evidence="8 9">
    <name type="scientific">Drechslerella dactyloides</name>
    <name type="common">Nematode-trapping fungus</name>
    <name type="synonym">Arthrobotrys dactyloides</name>
    <dbReference type="NCBI Taxonomy" id="74499"/>
    <lineage>
        <taxon>Eukaryota</taxon>
        <taxon>Fungi</taxon>
        <taxon>Dikarya</taxon>
        <taxon>Ascomycota</taxon>
        <taxon>Pezizomycotina</taxon>
        <taxon>Orbiliomycetes</taxon>
        <taxon>Orbiliales</taxon>
        <taxon>Orbiliaceae</taxon>
        <taxon>Drechslerella</taxon>
    </lineage>
</organism>
<evidence type="ECO:0000256" key="2">
    <source>
        <dbReference type="ARBA" id="ARBA00008917"/>
    </source>
</evidence>
<evidence type="ECO:0000313" key="8">
    <source>
        <dbReference type="EMBL" id="KAJ6264691.1"/>
    </source>
</evidence>